<sequence length="577" mass="65187">MENSFQKNWGHVAVNERWIYRARWTLILLLLVSVAAGLSQGITVQPQSVPVGQQGQNPGEDGKYVPPIKVTFVMETGEDLLQMIDQLPGESLEDNRWTHLYEEELGIQIHYDWIATGDVYNQKLGVSLAAGRFPDVVKVNPYQLRQLSNAGLIEDLTEVYQTHASPLTKKILEAEGRGAFDAATIDGRLMAIPESSSAIETAQYLWIRSDWLEKMDLLPPETMEDVLQISKAFTKGDPDGNGKQDTYGLAMTSYLWDPVMGVSGFMAGYGAYPNIWIKDKEGNLAYGGIQPEVRKALKVLQTLYLEGQLDPEFAYKNGSKEYRLIQDGKIGMLYGEQWTPFMLQTTRDRDPNAEWQAYPLVAESGRGILVPLRSNTGQYFAVRKGFAHPEVVVKLMNLHLDKNWGEQAEYETYYNDDSRAVWMLSPVTPFPGMKNMNAYRDIRDARKRGDFSSLENEALAIHKRIVAFESEGLKSGWGWKQTYGSLGAFSIADAYDRNGQLLYDEYTGGITETMVDRQLILRDLQLEAYMNIILGSPIEEFDQFVNDWYKLGGEEITSEVNAWFRVNVARNHPASAS</sequence>
<dbReference type="PANTHER" id="PTHR43649:SF33">
    <property type="entry name" value="POLYGALACTURONAN_RHAMNOGALACTURONAN-BINDING PROTEIN YTCQ"/>
    <property type="match status" value="1"/>
</dbReference>
<evidence type="ECO:0000256" key="5">
    <source>
        <dbReference type="ARBA" id="ARBA00023288"/>
    </source>
</evidence>
<dbReference type="Gene3D" id="3.40.190.10">
    <property type="entry name" value="Periplasmic binding protein-like II"/>
    <property type="match status" value="2"/>
</dbReference>
<evidence type="ECO:0000256" key="2">
    <source>
        <dbReference type="ARBA" id="ARBA00022729"/>
    </source>
</evidence>
<dbReference type="PANTHER" id="PTHR43649">
    <property type="entry name" value="ARABINOSE-BINDING PROTEIN-RELATED"/>
    <property type="match status" value="1"/>
</dbReference>
<dbReference type="InterPro" id="IPR050490">
    <property type="entry name" value="Bact_solute-bd_prot1"/>
</dbReference>
<dbReference type="SUPFAM" id="SSF53850">
    <property type="entry name" value="Periplasmic binding protein-like II"/>
    <property type="match status" value="1"/>
</dbReference>
<evidence type="ECO:0000313" key="7">
    <source>
        <dbReference type="Proteomes" id="UP000250642"/>
    </source>
</evidence>
<protein>
    <submittedName>
        <fullName evidence="6">ABC transporter substrate-binding protein</fullName>
    </submittedName>
</protein>
<organism evidence="6 7">
    <name type="scientific">Paenibacillus taichungensis</name>
    <dbReference type="NCBI Taxonomy" id="484184"/>
    <lineage>
        <taxon>Bacteria</taxon>
        <taxon>Bacillati</taxon>
        <taxon>Bacillota</taxon>
        <taxon>Bacilli</taxon>
        <taxon>Bacillales</taxon>
        <taxon>Paenibacillaceae</taxon>
        <taxon>Paenibacillus</taxon>
    </lineage>
</organism>
<keyword evidence="4" id="KW-0564">Palmitate</keyword>
<keyword evidence="2" id="KW-0732">Signal</keyword>
<dbReference type="Pfam" id="PF01547">
    <property type="entry name" value="SBP_bac_1"/>
    <property type="match status" value="1"/>
</dbReference>
<gene>
    <name evidence="6" type="ORF">DC345_24995</name>
</gene>
<dbReference type="InterPro" id="IPR006059">
    <property type="entry name" value="SBP"/>
</dbReference>
<dbReference type="AlphaFoldDB" id="A0A329QJF3"/>
<dbReference type="Proteomes" id="UP000250642">
    <property type="component" value="Unassembled WGS sequence"/>
</dbReference>
<proteinExistence type="predicted"/>
<comment type="caution">
    <text evidence="6">The sequence shown here is derived from an EMBL/GenBank/DDBJ whole genome shotgun (WGS) entry which is preliminary data.</text>
</comment>
<evidence type="ECO:0000313" key="6">
    <source>
        <dbReference type="EMBL" id="RAW11502.1"/>
    </source>
</evidence>
<evidence type="ECO:0000256" key="1">
    <source>
        <dbReference type="ARBA" id="ARBA00022475"/>
    </source>
</evidence>
<evidence type="ECO:0000256" key="4">
    <source>
        <dbReference type="ARBA" id="ARBA00023139"/>
    </source>
</evidence>
<dbReference type="EMBL" id="QEVW01000018">
    <property type="protein sequence ID" value="RAW11502.1"/>
    <property type="molecule type" value="Genomic_DNA"/>
</dbReference>
<evidence type="ECO:0000256" key="3">
    <source>
        <dbReference type="ARBA" id="ARBA00023136"/>
    </source>
</evidence>
<accession>A0A329QJF3</accession>
<dbReference type="CDD" id="cd13580">
    <property type="entry name" value="PBP2_AlgQ_like_1"/>
    <property type="match status" value="1"/>
</dbReference>
<keyword evidence="1" id="KW-1003">Cell membrane</keyword>
<keyword evidence="3" id="KW-0472">Membrane</keyword>
<reference evidence="6 7" key="1">
    <citation type="submission" date="2018-04" db="EMBL/GenBank/DDBJ databases">
        <title>Paenibacillus taichungensis Genome sequencing and assembly.</title>
        <authorList>
            <person name="Xu J."/>
            <person name="Rensing C."/>
            <person name="Mazhar H.S."/>
        </authorList>
    </citation>
    <scope>NUCLEOTIDE SEQUENCE [LARGE SCALE GENOMIC DNA]</scope>
    <source>
        <strain evidence="6 7">NC1</strain>
    </source>
</reference>
<keyword evidence="5" id="KW-0449">Lipoprotein</keyword>
<name>A0A329QJF3_9BACL</name>